<sequence>MNFLKLSHLLNPLKINALSSSLPATKKISTTVMSNFYLNSLKLNAKASQLASTTKLPFSDADDKSNNERAENISRAMSYYLEKMAERESLMKFKTEEFEIGKRHLAKMMGENAETFTQDDINRSIEYLLPSGLFNKKARPFLKHPEDYYPKSKLAAFGSDGRPLHHLFYTGNPDFYQIIYELTQKYLNLNRLEDAMNLIKGRMKTIHKTDEADLNTRINLTGSVWIDRNKLNVKFNMKIDELSYNKFIIMLQKLAEHSLSKREETFIGQFIVPFEPPIKLSDIPALLKDETGRPYQELEVRQRTAIVKLKLYEGNGKIKIKAPEGNFNINFFDSLTQREQLLFPFKVVDKINKFDIEMEVNNGGMSCLSKAARYAISKALCCFVSADSIEKLRLAGLLTSDSRPKERKKPGQEGARRRYTWKKR</sequence>
<comment type="caution">
    <text evidence="5">The sequence shown here is derived from an EMBL/GenBank/DDBJ whole genome shotgun (WGS) entry which is preliminary data.</text>
</comment>
<evidence type="ECO:0000313" key="5">
    <source>
        <dbReference type="EMBL" id="CAF0710744.1"/>
    </source>
</evidence>
<dbReference type="PANTHER" id="PTHR21569">
    <property type="entry name" value="RIBOSOMAL PROTEIN S9"/>
    <property type="match status" value="1"/>
</dbReference>
<dbReference type="InterPro" id="IPR014721">
    <property type="entry name" value="Ribsml_uS5_D2-typ_fold_subgr"/>
</dbReference>
<dbReference type="EMBL" id="CAJNOC010000058">
    <property type="protein sequence ID" value="CAF0710744.1"/>
    <property type="molecule type" value="Genomic_DNA"/>
</dbReference>
<gene>
    <name evidence="5" type="ORF">OXX778_LOCUS1010</name>
</gene>
<organism evidence="5 6">
    <name type="scientific">Brachionus calyciflorus</name>
    <dbReference type="NCBI Taxonomy" id="104777"/>
    <lineage>
        <taxon>Eukaryota</taxon>
        <taxon>Metazoa</taxon>
        <taxon>Spiralia</taxon>
        <taxon>Gnathifera</taxon>
        <taxon>Rotifera</taxon>
        <taxon>Eurotatoria</taxon>
        <taxon>Monogononta</taxon>
        <taxon>Pseudotrocha</taxon>
        <taxon>Ploima</taxon>
        <taxon>Brachionidae</taxon>
        <taxon>Brachionus</taxon>
    </lineage>
</organism>
<feature type="region of interest" description="Disordered" evidence="4">
    <location>
        <begin position="401"/>
        <end position="424"/>
    </location>
</feature>
<dbReference type="InterPro" id="IPR020568">
    <property type="entry name" value="Ribosomal_Su5_D2-typ_SF"/>
</dbReference>
<dbReference type="Proteomes" id="UP000663879">
    <property type="component" value="Unassembled WGS sequence"/>
</dbReference>
<dbReference type="AlphaFoldDB" id="A0A813LYA7"/>
<comment type="similarity">
    <text evidence="1">Belongs to the universal ribosomal protein uS9 family.</text>
</comment>
<evidence type="ECO:0000256" key="2">
    <source>
        <dbReference type="ARBA" id="ARBA00022980"/>
    </source>
</evidence>
<reference evidence="5" key="1">
    <citation type="submission" date="2021-02" db="EMBL/GenBank/DDBJ databases">
        <authorList>
            <person name="Nowell W R."/>
        </authorList>
    </citation>
    <scope>NUCLEOTIDE SEQUENCE</scope>
    <source>
        <strain evidence="5">Ploen Becks lab</strain>
    </source>
</reference>
<dbReference type="GO" id="GO:0003735">
    <property type="term" value="F:structural constituent of ribosome"/>
    <property type="evidence" value="ECO:0007669"/>
    <property type="project" value="InterPro"/>
</dbReference>
<dbReference type="PANTHER" id="PTHR21569:SF1">
    <property type="entry name" value="SMALL RIBOSOMAL SUBUNIT PROTEIN US9M"/>
    <property type="match status" value="1"/>
</dbReference>
<name>A0A813LYA7_9BILA</name>
<dbReference type="SUPFAM" id="SSF54211">
    <property type="entry name" value="Ribosomal protein S5 domain 2-like"/>
    <property type="match status" value="1"/>
</dbReference>
<dbReference type="GO" id="GO:0003723">
    <property type="term" value="F:RNA binding"/>
    <property type="evidence" value="ECO:0007669"/>
    <property type="project" value="TreeGrafter"/>
</dbReference>
<evidence type="ECO:0000313" key="6">
    <source>
        <dbReference type="Proteomes" id="UP000663879"/>
    </source>
</evidence>
<keyword evidence="6" id="KW-1185">Reference proteome</keyword>
<dbReference type="OrthoDB" id="10254627at2759"/>
<accession>A0A813LYA7</accession>
<evidence type="ECO:0000256" key="4">
    <source>
        <dbReference type="SAM" id="MobiDB-lite"/>
    </source>
</evidence>
<proteinExistence type="inferred from homology"/>
<keyword evidence="2" id="KW-0689">Ribosomal protein</keyword>
<protein>
    <recommendedName>
        <fullName evidence="7">Mitochondrial ribosomal protein S9</fullName>
    </recommendedName>
</protein>
<evidence type="ECO:0000256" key="3">
    <source>
        <dbReference type="ARBA" id="ARBA00023274"/>
    </source>
</evidence>
<dbReference type="Gene3D" id="3.30.230.10">
    <property type="match status" value="1"/>
</dbReference>
<dbReference type="GO" id="GO:0005763">
    <property type="term" value="C:mitochondrial small ribosomal subunit"/>
    <property type="evidence" value="ECO:0007669"/>
    <property type="project" value="TreeGrafter"/>
</dbReference>
<evidence type="ECO:0008006" key="7">
    <source>
        <dbReference type="Google" id="ProtNLM"/>
    </source>
</evidence>
<keyword evidence="3" id="KW-0687">Ribonucleoprotein</keyword>
<dbReference type="Pfam" id="PF00380">
    <property type="entry name" value="Ribosomal_S9"/>
    <property type="match status" value="1"/>
</dbReference>
<dbReference type="InterPro" id="IPR000754">
    <property type="entry name" value="Ribosomal_uS9"/>
</dbReference>
<dbReference type="GO" id="GO:0006412">
    <property type="term" value="P:translation"/>
    <property type="evidence" value="ECO:0007669"/>
    <property type="project" value="InterPro"/>
</dbReference>
<evidence type="ECO:0000256" key="1">
    <source>
        <dbReference type="ARBA" id="ARBA00005251"/>
    </source>
</evidence>